<proteinExistence type="predicted"/>
<sequence>MATVSASAATIPPSSSSSFCRHLQPQHGSCRCCSDCPSPSFCPAAASRRRRSYDPPIRYPLLRSKGFGSHTTQTLRSPLCATTIAAFVRMTVEDSKKLAFTRILPFLGCFLTETELTWLNAHLTKIWPYVDEEFLLLKMELPQLDRLSMHSKSTLAQCPNTYIHLYQPIKEQQPIETRVSIFAS</sequence>
<reference evidence="1" key="1">
    <citation type="submission" date="2023-04" db="EMBL/GenBank/DDBJ databases">
        <authorList>
            <person name="Vijverberg K."/>
            <person name="Xiong W."/>
            <person name="Schranz E."/>
        </authorList>
    </citation>
    <scope>NUCLEOTIDE SEQUENCE</scope>
</reference>
<accession>A0AA35YU06</accession>
<dbReference type="Proteomes" id="UP001177003">
    <property type="component" value="Chromosome 4"/>
</dbReference>
<protein>
    <submittedName>
        <fullName evidence="1">Uncharacterized protein</fullName>
    </submittedName>
</protein>
<evidence type="ECO:0000313" key="1">
    <source>
        <dbReference type="EMBL" id="CAI9280221.1"/>
    </source>
</evidence>
<dbReference type="EMBL" id="OX465080">
    <property type="protein sequence ID" value="CAI9280221.1"/>
    <property type="molecule type" value="Genomic_DNA"/>
</dbReference>
<name>A0AA35YU06_LACSI</name>
<organism evidence="1 2">
    <name type="scientific">Lactuca saligna</name>
    <name type="common">Willowleaf lettuce</name>
    <dbReference type="NCBI Taxonomy" id="75948"/>
    <lineage>
        <taxon>Eukaryota</taxon>
        <taxon>Viridiplantae</taxon>
        <taxon>Streptophyta</taxon>
        <taxon>Embryophyta</taxon>
        <taxon>Tracheophyta</taxon>
        <taxon>Spermatophyta</taxon>
        <taxon>Magnoliopsida</taxon>
        <taxon>eudicotyledons</taxon>
        <taxon>Gunneridae</taxon>
        <taxon>Pentapetalae</taxon>
        <taxon>asterids</taxon>
        <taxon>campanulids</taxon>
        <taxon>Asterales</taxon>
        <taxon>Asteraceae</taxon>
        <taxon>Cichorioideae</taxon>
        <taxon>Cichorieae</taxon>
        <taxon>Lactucinae</taxon>
        <taxon>Lactuca</taxon>
    </lineage>
</organism>
<evidence type="ECO:0000313" key="2">
    <source>
        <dbReference type="Proteomes" id="UP001177003"/>
    </source>
</evidence>
<dbReference type="AlphaFoldDB" id="A0AA35YU06"/>
<gene>
    <name evidence="1" type="ORF">LSALG_LOCUS19978</name>
</gene>
<keyword evidence="2" id="KW-1185">Reference proteome</keyword>